<feature type="transmembrane region" description="Helical" evidence="2">
    <location>
        <begin position="123"/>
        <end position="141"/>
    </location>
</feature>
<feature type="transmembrane region" description="Helical" evidence="2">
    <location>
        <begin position="179"/>
        <end position="199"/>
    </location>
</feature>
<sequence length="366" mass="39857">MIRIPVRIVTLLLVLPVRMLWDALIVCGRALKRTLWVPFARAMSRLWDAVLAPVLYAVFVWPWTALWRYVLAPVGRGAAWLAALVGSGIAAAARGIGAALSWLGRTLLVIPATWLYRQVLTPVGHGILAVLRGAGSGLAWLGRYGLLVPGKALWAAAVWLVGLLVVVPAVFLYRWVLTPLGHGVIAAVRAAVAALAWLWRYAVLAPCGFVYRWILAPVGRAAAVVAREIADALGHAWRVAGRISRAVFRFIGAVLRFLVVDPVVWVWRNAVRPLGRGLRDHVWRPVARAVREAGRGVRAAFAAARDSVRQTRAELRRALFGAPSEPERQPLPGNGRVPWGAGSPHSRASASKTPARQPDDADFRTL</sequence>
<comment type="caution">
    <text evidence="3">The sequence shown here is derived from an EMBL/GenBank/DDBJ whole genome shotgun (WGS) entry which is preliminary data.</text>
</comment>
<name>A0ABQ2M957_9ACTN</name>
<keyword evidence="4" id="KW-1185">Reference proteome</keyword>
<feature type="transmembrane region" description="Helical" evidence="2">
    <location>
        <begin position="153"/>
        <end position="173"/>
    </location>
</feature>
<dbReference type="Proteomes" id="UP000631535">
    <property type="component" value="Unassembled WGS sequence"/>
</dbReference>
<accession>A0ABQ2M957</accession>
<evidence type="ECO:0000256" key="1">
    <source>
        <dbReference type="SAM" id="MobiDB-lite"/>
    </source>
</evidence>
<feature type="transmembrane region" description="Helical" evidence="2">
    <location>
        <begin position="78"/>
        <end position="103"/>
    </location>
</feature>
<feature type="region of interest" description="Disordered" evidence="1">
    <location>
        <begin position="321"/>
        <end position="366"/>
    </location>
</feature>
<organism evidence="3 4">
    <name type="scientific">Streptomyces daqingensis</name>
    <dbReference type="NCBI Taxonomy" id="1472640"/>
    <lineage>
        <taxon>Bacteria</taxon>
        <taxon>Bacillati</taxon>
        <taxon>Actinomycetota</taxon>
        <taxon>Actinomycetes</taxon>
        <taxon>Kitasatosporales</taxon>
        <taxon>Streptomycetaceae</taxon>
        <taxon>Streptomyces</taxon>
    </lineage>
</organism>
<evidence type="ECO:0000313" key="4">
    <source>
        <dbReference type="Proteomes" id="UP000631535"/>
    </source>
</evidence>
<gene>
    <name evidence="3" type="ORF">GCM10012287_19980</name>
</gene>
<feature type="compositionally biased region" description="Basic and acidic residues" evidence="1">
    <location>
        <begin position="357"/>
        <end position="366"/>
    </location>
</feature>
<reference evidence="4" key="1">
    <citation type="journal article" date="2019" name="Int. J. Syst. Evol. Microbiol.">
        <title>The Global Catalogue of Microorganisms (GCM) 10K type strain sequencing project: providing services to taxonomists for standard genome sequencing and annotation.</title>
        <authorList>
            <consortium name="The Broad Institute Genomics Platform"/>
            <consortium name="The Broad Institute Genome Sequencing Center for Infectious Disease"/>
            <person name="Wu L."/>
            <person name="Ma J."/>
        </authorList>
    </citation>
    <scope>NUCLEOTIDE SEQUENCE [LARGE SCALE GENOMIC DNA]</scope>
    <source>
        <strain evidence="4">CGMCC 4.7178</strain>
    </source>
</reference>
<feature type="transmembrane region" description="Helical" evidence="2">
    <location>
        <begin position="51"/>
        <end position="71"/>
    </location>
</feature>
<keyword evidence="2" id="KW-0812">Transmembrane</keyword>
<evidence type="ECO:0000256" key="2">
    <source>
        <dbReference type="SAM" id="Phobius"/>
    </source>
</evidence>
<dbReference type="EMBL" id="BMMP01000005">
    <property type="protein sequence ID" value="GGO47403.1"/>
    <property type="molecule type" value="Genomic_DNA"/>
</dbReference>
<feature type="transmembrane region" description="Helical" evidence="2">
    <location>
        <begin position="246"/>
        <end position="267"/>
    </location>
</feature>
<keyword evidence="2" id="KW-1133">Transmembrane helix</keyword>
<evidence type="ECO:0008006" key="5">
    <source>
        <dbReference type="Google" id="ProtNLM"/>
    </source>
</evidence>
<evidence type="ECO:0000313" key="3">
    <source>
        <dbReference type="EMBL" id="GGO47403.1"/>
    </source>
</evidence>
<proteinExistence type="predicted"/>
<protein>
    <recommendedName>
        <fullName evidence="5">Integral membrane protein</fullName>
    </recommendedName>
</protein>
<keyword evidence="2" id="KW-0472">Membrane</keyword>